<evidence type="ECO:0000313" key="4">
    <source>
        <dbReference type="Proteomes" id="UP001501666"/>
    </source>
</evidence>
<comment type="caution">
    <text evidence="3">The sequence shown here is derived from an EMBL/GenBank/DDBJ whole genome shotgun (WGS) entry which is preliminary data.</text>
</comment>
<feature type="region of interest" description="Disordered" evidence="1">
    <location>
        <begin position="1"/>
        <end position="22"/>
    </location>
</feature>
<reference evidence="4" key="1">
    <citation type="journal article" date="2019" name="Int. J. Syst. Evol. Microbiol.">
        <title>The Global Catalogue of Microorganisms (GCM) 10K type strain sequencing project: providing services to taxonomists for standard genome sequencing and annotation.</title>
        <authorList>
            <consortium name="The Broad Institute Genomics Platform"/>
            <consortium name="The Broad Institute Genome Sequencing Center for Infectious Disease"/>
            <person name="Wu L."/>
            <person name="Ma J."/>
        </authorList>
    </citation>
    <scope>NUCLEOTIDE SEQUENCE [LARGE SCALE GENOMIC DNA]</scope>
    <source>
        <strain evidence="4">JCM 6835</strain>
    </source>
</reference>
<sequence>MAEAKKAGPARAPASNRRPDVAGTAGVVWTAGVAAVAMTSSSMVAWQDPFDGFLSLPRGRNRDLNMSAM</sequence>
<organism evidence="3 4">
    <name type="scientific">Nonomuraea recticatena</name>
    <dbReference type="NCBI Taxonomy" id="46178"/>
    <lineage>
        <taxon>Bacteria</taxon>
        <taxon>Bacillati</taxon>
        <taxon>Actinomycetota</taxon>
        <taxon>Actinomycetes</taxon>
        <taxon>Streptosporangiales</taxon>
        <taxon>Streptosporangiaceae</taxon>
        <taxon>Nonomuraea</taxon>
    </lineage>
</organism>
<keyword evidence="2" id="KW-0472">Membrane</keyword>
<evidence type="ECO:0000256" key="2">
    <source>
        <dbReference type="SAM" id="Phobius"/>
    </source>
</evidence>
<feature type="transmembrane region" description="Helical" evidence="2">
    <location>
        <begin position="21"/>
        <end position="46"/>
    </location>
</feature>
<protein>
    <submittedName>
        <fullName evidence="3">Uncharacterized protein</fullName>
    </submittedName>
</protein>
<dbReference type="Proteomes" id="UP001501666">
    <property type="component" value="Unassembled WGS sequence"/>
</dbReference>
<proteinExistence type="predicted"/>
<evidence type="ECO:0000256" key="1">
    <source>
        <dbReference type="SAM" id="MobiDB-lite"/>
    </source>
</evidence>
<keyword evidence="4" id="KW-1185">Reference proteome</keyword>
<evidence type="ECO:0000313" key="3">
    <source>
        <dbReference type="EMBL" id="GAA2680320.1"/>
    </source>
</evidence>
<gene>
    <name evidence="3" type="ORF">GCM10010412_064450</name>
</gene>
<keyword evidence="2" id="KW-0812">Transmembrane</keyword>
<name>A0ABP6F1S9_9ACTN</name>
<dbReference type="EMBL" id="BAAATE010000021">
    <property type="protein sequence ID" value="GAA2680320.1"/>
    <property type="molecule type" value="Genomic_DNA"/>
</dbReference>
<accession>A0ABP6F1S9</accession>
<keyword evidence="2" id="KW-1133">Transmembrane helix</keyword>